<feature type="compositionally biased region" description="Low complexity" evidence="1">
    <location>
        <begin position="83"/>
        <end position="94"/>
    </location>
</feature>
<dbReference type="Proteomes" id="UP001498398">
    <property type="component" value="Unassembled WGS sequence"/>
</dbReference>
<feature type="compositionally biased region" description="Low complexity" evidence="1">
    <location>
        <begin position="18"/>
        <end position="62"/>
    </location>
</feature>
<organism evidence="2 3">
    <name type="scientific">Marasmiellus scandens</name>
    <dbReference type="NCBI Taxonomy" id="2682957"/>
    <lineage>
        <taxon>Eukaryota</taxon>
        <taxon>Fungi</taxon>
        <taxon>Dikarya</taxon>
        <taxon>Basidiomycota</taxon>
        <taxon>Agaricomycotina</taxon>
        <taxon>Agaricomycetes</taxon>
        <taxon>Agaricomycetidae</taxon>
        <taxon>Agaricales</taxon>
        <taxon>Marasmiineae</taxon>
        <taxon>Omphalotaceae</taxon>
        <taxon>Marasmiellus</taxon>
    </lineage>
</organism>
<name>A0ABR1ISL8_9AGAR</name>
<gene>
    <name evidence="2" type="ORF">VKT23_018725</name>
</gene>
<evidence type="ECO:0000256" key="1">
    <source>
        <dbReference type="SAM" id="MobiDB-lite"/>
    </source>
</evidence>
<keyword evidence="3" id="KW-1185">Reference proteome</keyword>
<evidence type="ECO:0000313" key="3">
    <source>
        <dbReference type="Proteomes" id="UP001498398"/>
    </source>
</evidence>
<accession>A0ABR1ISL8</accession>
<feature type="compositionally biased region" description="Low complexity" evidence="1">
    <location>
        <begin position="1"/>
        <end position="11"/>
    </location>
</feature>
<reference evidence="2 3" key="1">
    <citation type="submission" date="2024-01" db="EMBL/GenBank/DDBJ databases">
        <title>A draft genome for the cacao thread blight pathogen Marasmiellus scandens.</title>
        <authorList>
            <person name="Baruah I.K."/>
            <person name="Leung J."/>
            <person name="Bukari Y."/>
            <person name="Amoako-Attah I."/>
            <person name="Meinhardt L.W."/>
            <person name="Bailey B.A."/>
            <person name="Cohen S.P."/>
        </authorList>
    </citation>
    <scope>NUCLEOTIDE SEQUENCE [LARGE SCALE GENOMIC DNA]</scope>
    <source>
        <strain evidence="2 3">GH-19</strain>
    </source>
</reference>
<feature type="region of interest" description="Disordered" evidence="1">
    <location>
        <begin position="1"/>
        <end position="113"/>
    </location>
</feature>
<dbReference type="EMBL" id="JBANRG010000087">
    <property type="protein sequence ID" value="KAK7437280.1"/>
    <property type="molecule type" value="Genomic_DNA"/>
</dbReference>
<comment type="caution">
    <text evidence="2">The sequence shown here is derived from an EMBL/GenBank/DDBJ whole genome shotgun (WGS) entry which is preliminary data.</text>
</comment>
<proteinExistence type="predicted"/>
<sequence>MSSSSSATMSSKPPPKPMASSSSSPSSSESAATLYSVSSPSSLSTAVPKIKSSLKPSSSPSITFPPLGSPSGTVSRTRGRGHSISTIPSSRESSLFSRVNSPNPNLPTSTSAGALLSPSLSPAISQTLAVRLGDDRLSASSSFRLEIEVKDAWVEFGRCKDARANDAYELVYIVEVG</sequence>
<protein>
    <recommendedName>
        <fullName evidence="4">REJ domain-containing protein</fullName>
    </recommendedName>
</protein>
<evidence type="ECO:0008006" key="4">
    <source>
        <dbReference type="Google" id="ProtNLM"/>
    </source>
</evidence>
<feature type="compositionally biased region" description="Polar residues" evidence="1">
    <location>
        <begin position="95"/>
        <end position="107"/>
    </location>
</feature>
<evidence type="ECO:0000313" key="2">
    <source>
        <dbReference type="EMBL" id="KAK7437280.1"/>
    </source>
</evidence>